<dbReference type="InterPro" id="IPR041698">
    <property type="entry name" value="Methyltransf_25"/>
</dbReference>
<dbReference type="Proteomes" id="UP000523007">
    <property type="component" value="Unassembled WGS sequence"/>
</dbReference>
<feature type="domain" description="Methyltransferase" evidence="1">
    <location>
        <begin position="49"/>
        <end position="141"/>
    </location>
</feature>
<evidence type="ECO:0000313" key="3">
    <source>
        <dbReference type="Proteomes" id="UP000523007"/>
    </source>
</evidence>
<dbReference type="GO" id="GO:0032259">
    <property type="term" value="P:methylation"/>
    <property type="evidence" value="ECO:0007669"/>
    <property type="project" value="UniProtKB-KW"/>
</dbReference>
<dbReference type="SUPFAM" id="SSF53335">
    <property type="entry name" value="S-adenosyl-L-methionine-dependent methyltransferases"/>
    <property type="match status" value="1"/>
</dbReference>
<keyword evidence="2" id="KW-0808">Transferase</keyword>
<dbReference type="RefSeq" id="WP_184584465.1">
    <property type="nucleotide sequence ID" value="NZ_JACHJT010000002.1"/>
</dbReference>
<sequence length="270" mass="29121">MTETTLLAELKAKQRQTWSSGDYAKIAWLTVPLADALCDAADLRPGARVLDVATGTGHVALAAARRFCDVTGIDYVPSLLEVARRRAEAEGIPVDFREADAEELPFADNTFDYVLSAIGVMFTADHQRAADELVRVCVPGGRIGLVSWTPSGFVGDLLATVGRHAAPPPGAQPPPRWGVEDTLRELFGAGISDLECGKHMITERFVSPEQFADFFITHYGPTYKVAQRLDDAGARAFHRDLAALAESASRTSDGTVVCDWEYLAAVATKA</sequence>
<keyword evidence="3" id="KW-1185">Reference proteome</keyword>
<dbReference type="GO" id="GO:0008757">
    <property type="term" value="F:S-adenosylmethionine-dependent methyltransferase activity"/>
    <property type="evidence" value="ECO:0007669"/>
    <property type="project" value="InterPro"/>
</dbReference>
<reference evidence="2 3" key="1">
    <citation type="submission" date="2020-08" db="EMBL/GenBank/DDBJ databases">
        <title>Sequencing the genomes of 1000 actinobacteria strains.</title>
        <authorList>
            <person name="Klenk H.-P."/>
        </authorList>
    </citation>
    <scope>NUCLEOTIDE SEQUENCE [LARGE SCALE GENOMIC DNA]</scope>
    <source>
        <strain evidence="2 3">DSM 102030</strain>
    </source>
</reference>
<organism evidence="2 3">
    <name type="scientific">Lipingzhangella halophila</name>
    <dbReference type="NCBI Taxonomy" id="1783352"/>
    <lineage>
        <taxon>Bacteria</taxon>
        <taxon>Bacillati</taxon>
        <taxon>Actinomycetota</taxon>
        <taxon>Actinomycetes</taxon>
        <taxon>Streptosporangiales</taxon>
        <taxon>Nocardiopsidaceae</taxon>
        <taxon>Lipingzhangella</taxon>
    </lineage>
</organism>
<keyword evidence="2" id="KW-0489">Methyltransferase</keyword>
<dbReference type="PANTHER" id="PTHR43591:SF24">
    <property type="entry name" value="2-METHOXY-6-POLYPRENYL-1,4-BENZOQUINOL METHYLASE, MITOCHONDRIAL"/>
    <property type="match status" value="1"/>
</dbReference>
<protein>
    <submittedName>
        <fullName evidence="2">SAM-dependent methyltransferase</fullName>
    </submittedName>
</protein>
<evidence type="ECO:0000259" key="1">
    <source>
        <dbReference type="Pfam" id="PF13649"/>
    </source>
</evidence>
<dbReference type="AlphaFoldDB" id="A0A7W7RN58"/>
<dbReference type="InterPro" id="IPR029063">
    <property type="entry name" value="SAM-dependent_MTases_sf"/>
</dbReference>
<dbReference type="EMBL" id="JACHJT010000002">
    <property type="protein sequence ID" value="MBB4934822.1"/>
    <property type="molecule type" value="Genomic_DNA"/>
</dbReference>
<dbReference type="Gene3D" id="3.40.50.150">
    <property type="entry name" value="Vaccinia Virus protein VP39"/>
    <property type="match status" value="1"/>
</dbReference>
<dbReference type="PANTHER" id="PTHR43591">
    <property type="entry name" value="METHYLTRANSFERASE"/>
    <property type="match status" value="1"/>
</dbReference>
<comment type="caution">
    <text evidence="2">The sequence shown here is derived from an EMBL/GenBank/DDBJ whole genome shotgun (WGS) entry which is preliminary data.</text>
</comment>
<evidence type="ECO:0000313" key="2">
    <source>
        <dbReference type="EMBL" id="MBB4934822.1"/>
    </source>
</evidence>
<dbReference type="Pfam" id="PF13649">
    <property type="entry name" value="Methyltransf_25"/>
    <property type="match status" value="1"/>
</dbReference>
<gene>
    <name evidence="2" type="ORF">F4561_005716</name>
</gene>
<name>A0A7W7RN58_9ACTN</name>
<proteinExistence type="predicted"/>
<dbReference type="CDD" id="cd02440">
    <property type="entry name" value="AdoMet_MTases"/>
    <property type="match status" value="1"/>
</dbReference>
<accession>A0A7W7RN58</accession>